<comment type="caution">
    <text evidence="1">The sequence shown here is derived from an EMBL/GenBank/DDBJ whole genome shotgun (WGS) entry which is preliminary data.</text>
</comment>
<evidence type="ECO:0000313" key="2">
    <source>
        <dbReference type="Proteomes" id="UP001501624"/>
    </source>
</evidence>
<dbReference type="EMBL" id="BAABCM010000003">
    <property type="protein sequence ID" value="GAA3807145.1"/>
    <property type="molecule type" value="Genomic_DNA"/>
</dbReference>
<proteinExistence type="predicted"/>
<dbReference type="RefSeq" id="WP_020421779.1">
    <property type="nucleotide sequence ID" value="NZ_BAABCM010000003.1"/>
</dbReference>
<accession>A0ABP7HY38</accession>
<sequence>MTAPEVNLSDLLNKPKDTLSKLRRARTLRVHRRAADEEDLVLTTSSRAEQADEAASATTRLFLALMKHDDQIRSLVTEVVPDAFPWVRFLPREDVQAFVVELVDALEGAEALRNPAPVAQVITSWRHTAEVYADPELLAVLQRDGDDFGPVPAPGAADA</sequence>
<name>A0ABP7HY38_9PSEU</name>
<gene>
    <name evidence="1" type="ORF">GCM10022380_25960</name>
</gene>
<evidence type="ECO:0000313" key="1">
    <source>
        <dbReference type="EMBL" id="GAA3807145.1"/>
    </source>
</evidence>
<evidence type="ECO:0008006" key="3">
    <source>
        <dbReference type="Google" id="ProtNLM"/>
    </source>
</evidence>
<dbReference type="Proteomes" id="UP001501624">
    <property type="component" value="Unassembled WGS sequence"/>
</dbReference>
<keyword evidence="2" id="KW-1185">Reference proteome</keyword>
<organism evidence="1 2">
    <name type="scientific">Amycolatopsis tucumanensis</name>
    <dbReference type="NCBI Taxonomy" id="401106"/>
    <lineage>
        <taxon>Bacteria</taxon>
        <taxon>Bacillati</taxon>
        <taxon>Actinomycetota</taxon>
        <taxon>Actinomycetes</taxon>
        <taxon>Pseudonocardiales</taxon>
        <taxon>Pseudonocardiaceae</taxon>
        <taxon>Amycolatopsis</taxon>
    </lineage>
</organism>
<reference evidence="2" key="1">
    <citation type="journal article" date="2019" name="Int. J. Syst. Evol. Microbiol.">
        <title>The Global Catalogue of Microorganisms (GCM) 10K type strain sequencing project: providing services to taxonomists for standard genome sequencing and annotation.</title>
        <authorList>
            <consortium name="The Broad Institute Genomics Platform"/>
            <consortium name="The Broad Institute Genome Sequencing Center for Infectious Disease"/>
            <person name="Wu L."/>
            <person name="Ma J."/>
        </authorList>
    </citation>
    <scope>NUCLEOTIDE SEQUENCE [LARGE SCALE GENOMIC DNA]</scope>
    <source>
        <strain evidence="2">JCM 17017</strain>
    </source>
</reference>
<protein>
    <recommendedName>
        <fullName evidence="3">Prevent-host-death family protein</fullName>
    </recommendedName>
</protein>